<feature type="coiled-coil region" evidence="1">
    <location>
        <begin position="11"/>
        <end position="38"/>
    </location>
</feature>
<dbReference type="EMBL" id="JABBLX010000034">
    <property type="protein sequence ID" value="NMK98279.1"/>
    <property type="molecule type" value="Genomic_DNA"/>
</dbReference>
<proteinExistence type="predicted"/>
<evidence type="ECO:0000256" key="1">
    <source>
        <dbReference type="SAM" id="Coils"/>
    </source>
</evidence>
<keyword evidence="2" id="KW-0472">Membrane</keyword>
<feature type="transmembrane region" description="Helical" evidence="2">
    <location>
        <begin position="130"/>
        <end position="151"/>
    </location>
</feature>
<evidence type="ECO:0000256" key="2">
    <source>
        <dbReference type="SAM" id="Phobius"/>
    </source>
</evidence>
<dbReference type="Gene3D" id="1.20.5.170">
    <property type="match status" value="1"/>
</dbReference>
<name>A0A848EZS6_STACP</name>
<evidence type="ECO:0000313" key="4">
    <source>
        <dbReference type="Proteomes" id="UP000550736"/>
    </source>
</evidence>
<dbReference type="AlphaFoldDB" id="A0A848EZS6"/>
<protein>
    <recommendedName>
        <fullName evidence="5">Phage protein</fullName>
    </recommendedName>
</protein>
<gene>
    <name evidence="3" type="ORF">HHM13_09265</name>
</gene>
<sequence length="156" mass="18217">MENQKLIEHRLNAHDERARNQEKQITEIESELKKLKERENDRYIEMSKMNAKLDTDTKNTKEVVDRLVNSVEKLVVKIDDMTKNYSEYSSVVERRFSKVENRVSNILNDKEVKANTLNSIEDEGKTMGKATFTTITISIIGVIEVFVRYVAPLFFK</sequence>
<reference evidence="3 4" key="1">
    <citation type="submission" date="2020-04" db="EMBL/GenBank/DDBJ databases">
        <title>The Epidemiology and Molecular Characteristics of Linezolid-Resistant Staphylococcus capitis in Huashan Hospital, Shanghai.</title>
        <authorList>
            <person name="Ding L."/>
            <person name="Li P."/>
            <person name="Yang Y."/>
            <person name="Lin D."/>
            <person name="Xu X."/>
        </authorList>
    </citation>
    <scope>NUCLEOTIDE SEQUENCE [LARGE SCALE GENOMIC DNA]</scope>
    <source>
        <strain evidence="3 4">12-86</strain>
    </source>
</reference>
<keyword evidence="2" id="KW-0812">Transmembrane</keyword>
<dbReference type="Proteomes" id="UP000550736">
    <property type="component" value="Unassembled WGS sequence"/>
</dbReference>
<accession>A0A848EZS6</accession>
<evidence type="ECO:0000313" key="3">
    <source>
        <dbReference type="EMBL" id="NMK98279.1"/>
    </source>
</evidence>
<keyword evidence="1" id="KW-0175">Coiled coil</keyword>
<dbReference type="RefSeq" id="WP_002469796.1">
    <property type="nucleotide sequence ID" value="NZ_CP086659.1"/>
</dbReference>
<keyword evidence="2" id="KW-1133">Transmembrane helix</keyword>
<comment type="caution">
    <text evidence="3">The sequence shown here is derived from an EMBL/GenBank/DDBJ whole genome shotgun (WGS) entry which is preliminary data.</text>
</comment>
<organism evidence="3 4">
    <name type="scientific">Staphylococcus capitis</name>
    <dbReference type="NCBI Taxonomy" id="29388"/>
    <lineage>
        <taxon>Bacteria</taxon>
        <taxon>Bacillati</taxon>
        <taxon>Bacillota</taxon>
        <taxon>Bacilli</taxon>
        <taxon>Bacillales</taxon>
        <taxon>Staphylococcaceae</taxon>
        <taxon>Staphylococcus</taxon>
    </lineage>
</organism>
<evidence type="ECO:0008006" key="5">
    <source>
        <dbReference type="Google" id="ProtNLM"/>
    </source>
</evidence>